<dbReference type="Proteomes" id="UP000013111">
    <property type="component" value="Unassembled WGS sequence"/>
</dbReference>
<dbReference type="Pfam" id="PF01232">
    <property type="entry name" value="Mannitol_dh"/>
    <property type="match status" value="1"/>
</dbReference>
<feature type="domain" description="Mannitol dehydrogenase N-terminal" evidence="2">
    <location>
        <begin position="11"/>
        <end position="261"/>
    </location>
</feature>
<organism evidence="4 5">
    <name type="scientific">Erwinia amylovora NBRC 12687 = CFBP 1232</name>
    <dbReference type="NCBI Taxonomy" id="1219359"/>
    <lineage>
        <taxon>Bacteria</taxon>
        <taxon>Pseudomonadati</taxon>
        <taxon>Pseudomonadota</taxon>
        <taxon>Gammaproteobacteria</taxon>
        <taxon>Enterobacterales</taxon>
        <taxon>Erwiniaceae</taxon>
        <taxon>Erwinia</taxon>
    </lineage>
</organism>
<dbReference type="InterPro" id="IPR008927">
    <property type="entry name" value="6-PGluconate_DH-like_C_sf"/>
</dbReference>
<dbReference type="InterPro" id="IPR000669">
    <property type="entry name" value="Mannitol_DH"/>
</dbReference>
<proteinExistence type="predicted"/>
<dbReference type="RefSeq" id="WP_004161085.1">
    <property type="nucleotide sequence ID" value="NZ_BAYW01000001.1"/>
</dbReference>
<dbReference type="Gene3D" id="3.40.50.720">
    <property type="entry name" value="NAD(P)-binding Rossmann-like Domain"/>
    <property type="match status" value="1"/>
</dbReference>
<dbReference type="SUPFAM" id="SSF51735">
    <property type="entry name" value="NAD(P)-binding Rossmann-fold domains"/>
    <property type="match status" value="1"/>
</dbReference>
<dbReference type="PRINTS" id="PR00084">
    <property type="entry name" value="MTLDHDRGNASE"/>
</dbReference>
<dbReference type="PANTHER" id="PTHR43362:SF7">
    <property type="entry name" value="D-MANNONATE OXIDOREDUCTASE"/>
    <property type="match status" value="1"/>
</dbReference>
<reference evidence="4 5" key="2">
    <citation type="submission" date="2013-04" db="EMBL/GenBank/DDBJ databases">
        <title>Comparative genomics of 12 strains of Erwinia amylovora identifies a pan-genome with a large conserved core and provides insights into host specificity.</title>
        <authorList>
            <person name="Mann R.A."/>
            <person name="Smits T.H.M."/>
            <person name="Buehlmann A."/>
            <person name="Blom J."/>
            <person name="Goesmann A."/>
            <person name="Frey J.E."/>
            <person name="Plummer K.M."/>
            <person name="Beer S.V."/>
            <person name="Luck J."/>
            <person name="Duffy B."/>
            <person name="Rodoni B."/>
        </authorList>
    </citation>
    <scope>NUCLEOTIDE SEQUENCE [LARGE SCALE GENOMIC DNA]</scope>
    <source>
        <strain evidence="5">CFBP 1232</strain>
    </source>
</reference>
<dbReference type="InterPro" id="IPR013131">
    <property type="entry name" value="Mannitol_DH_N"/>
</dbReference>
<dbReference type="GO" id="GO:0008866">
    <property type="term" value="F:fructuronate reductase activity"/>
    <property type="evidence" value="ECO:0007669"/>
    <property type="project" value="TreeGrafter"/>
</dbReference>
<dbReference type="GO" id="GO:0047813">
    <property type="term" value="F:D-arabinitol 4-dehydrogenase activity"/>
    <property type="evidence" value="ECO:0007669"/>
    <property type="project" value="UniProtKB-EC"/>
</dbReference>
<dbReference type="InterPro" id="IPR013328">
    <property type="entry name" value="6PGD_dom2"/>
</dbReference>
<dbReference type="InterPro" id="IPR050988">
    <property type="entry name" value="Mannitol_DH/Oxidoreductase"/>
</dbReference>
<dbReference type="InterPro" id="IPR050025">
    <property type="entry name" value="DalD"/>
</dbReference>
<gene>
    <name evidence="4" type="primary">dalD</name>
    <name evidence="4" type="ORF">BN437_3763</name>
</gene>
<dbReference type="PANTHER" id="PTHR43362">
    <property type="entry name" value="MANNITOL DEHYDROGENASE DSF1-RELATED"/>
    <property type="match status" value="1"/>
</dbReference>
<reference evidence="4 5" key="1">
    <citation type="submission" date="2012-11" db="EMBL/GenBank/DDBJ databases">
        <authorList>
            <person name="Linke B."/>
        </authorList>
    </citation>
    <scope>NUCLEOTIDE SEQUENCE [LARGE SCALE GENOMIC DNA]</scope>
    <source>
        <strain evidence="5">CFBP 1232</strain>
    </source>
</reference>
<dbReference type="InterPro" id="IPR036291">
    <property type="entry name" value="NAD(P)-bd_dom_sf"/>
</dbReference>
<dbReference type="GeneID" id="97604360"/>
<sequence length="467" mass="52151">MHRNNDEKSNWLHLGAGAFHRAHQSWYLNQLHQQGDNSWTLSLANIRNSRTQKTLQQLAKQQGRYTLEIISPEGDIVYQPIEAVENVILWDNGLKSLVDAGASAKTKIISFTVTEGGYFLDDDGQLDLTHPAIQADLAGQQETGTLYGALVKILRERMRHQTGSVTLLNCDNLRNNGDSVARGLSQFVKAQHDPDLLAWIEHNTSAPNGMVDRITPKFDAALSDRLAKQGIKDDDVPLSCEAFSQWVLEDKFIAGRPALEKAGVEFVSSVTPYEEAKIRVLNASHSGIAWAGALLGKKYIDQSLQPQIKQWICDYVLKDVAAALPPCDIDLARYAETTLNRFSNKWVRDTTQRVSSDSIAKLQQFISPTLKTRYKQGATPAATLILPALWFRFMQQHHAGTLPFDYEDRALDEVPFADIFSADDPLQALTQQKKLFGSLAGRPELYRDLAAAVDKVDKGLQKMRENP</sequence>
<dbReference type="Gene3D" id="1.10.1040.10">
    <property type="entry name" value="N-(1-d-carboxylethyl)-l-norvaline Dehydrogenase, domain 2"/>
    <property type="match status" value="1"/>
</dbReference>
<dbReference type="SUPFAM" id="SSF48179">
    <property type="entry name" value="6-phosphogluconate dehydrogenase C-terminal domain-like"/>
    <property type="match status" value="1"/>
</dbReference>
<dbReference type="EMBL" id="CAPB01000041">
    <property type="protein sequence ID" value="CCO95661.1"/>
    <property type="molecule type" value="Genomic_DNA"/>
</dbReference>
<dbReference type="GO" id="GO:0042840">
    <property type="term" value="P:D-glucuronate catabolic process"/>
    <property type="evidence" value="ECO:0007669"/>
    <property type="project" value="TreeGrafter"/>
</dbReference>
<comment type="caution">
    <text evidence="4">The sequence shown here is derived from an EMBL/GenBank/DDBJ whole genome shotgun (WGS) entry which is preliminary data.</text>
</comment>
<evidence type="ECO:0000313" key="4">
    <source>
        <dbReference type="EMBL" id="CCO95661.1"/>
    </source>
</evidence>
<name>A0A830ZYY9_ERWAM</name>
<keyword evidence="1 4" id="KW-0560">Oxidoreductase</keyword>
<dbReference type="InterPro" id="IPR013118">
    <property type="entry name" value="Mannitol_DH_C"/>
</dbReference>
<dbReference type="Pfam" id="PF08125">
    <property type="entry name" value="Mannitol_dh_C"/>
    <property type="match status" value="1"/>
</dbReference>
<dbReference type="NCBIfam" id="NF043014">
    <property type="entry name" value="DArabDhDalD"/>
    <property type="match status" value="1"/>
</dbReference>
<evidence type="ECO:0000313" key="5">
    <source>
        <dbReference type="Proteomes" id="UP000013111"/>
    </source>
</evidence>
<evidence type="ECO:0000259" key="3">
    <source>
        <dbReference type="Pfam" id="PF08125"/>
    </source>
</evidence>
<dbReference type="EC" id="1.1.1.11" evidence="4"/>
<accession>A0A830ZYY9</accession>
<protein>
    <submittedName>
        <fullName evidence="4">Putative mannitol dehydrogenase</fullName>
        <ecNumber evidence="4">1.1.1.11</ecNumber>
    </submittedName>
</protein>
<feature type="domain" description="Mannitol dehydrogenase C-terminal" evidence="3">
    <location>
        <begin position="270"/>
        <end position="456"/>
    </location>
</feature>
<dbReference type="AlphaFoldDB" id="A0A830ZYY9"/>
<evidence type="ECO:0000256" key="1">
    <source>
        <dbReference type="ARBA" id="ARBA00023002"/>
    </source>
</evidence>
<evidence type="ECO:0000259" key="2">
    <source>
        <dbReference type="Pfam" id="PF01232"/>
    </source>
</evidence>